<evidence type="ECO:0000256" key="9">
    <source>
        <dbReference type="ARBA" id="ARBA00031423"/>
    </source>
</evidence>
<organism evidence="14 15">
    <name type="scientific">Salix brachista</name>
    <dbReference type="NCBI Taxonomy" id="2182728"/>
    <lineage>
        <taxon>Eukaryota</taxon>
        <taxon>Viridiplantae</taxon>
        <taxon>Streptophyta</taxon>
        <taxon>Embryophyta</taxon>
        <taxon>Tracheophyta</taxon>
        <taxon>Spermatophyta</taxon>
        <taxon>Magnoliopsida</taxon>
        <taxon>eudicotyledons</taxon>
        <taxon>Gunneridae</taxon>
        <taxon>Pentapetalae</taxon>
        <taxon>rosids</taxon>
        <taxon>fabids</taxon>
        <taxon>Malpighiales</taxon>
        <taxon>Salicaceae</taxon>
        <taxon>Saliceae</taxon>
        <taxon>Salix</taxon>
    </lineage>
</organism>
<dbReference type="SMART" id="SM01065">
    <property type="entry name" value="CBM_2"/>
    <property type="match status" value="2"/>
</dbReference>
<evidence type="ECO:0000256" key="3">
    <source>
        <dbReference type="ARBA" id="ARBA00005684"/>
    </source>
</evidence>
<comment type="similarity">
    <text evidence="3">Belongs to the disproportionating enzyme family.</text>
</comment>
<dbReference type="Pfam" id="PF02446">
    <property type="entry name" value="Glyco_hydro_77"/>
    <property type="match status" value="1"/>
</dbReference>
<keyword evidence="6" id="KW-0328">Glycosyltransferase</keyword>
<keyword evidence="7" id="KW-0808">Transferase</keyword>
<protein>
    <recommendedName>
        <fullName evidence="4">4-alpha-glucanotransferase</fullName>
        <ecNumber evidence="4">2.4.1.25</ecNumber>
    </recommendedName>
    <alternativeName>
        <fullName evidence="9">Amylomaltase</fullName>
    </alternativeName>
    <alternativeName>
        <fullName evidence="10">Disproportionating enzyme</fullName>
    </alternativeName>
</protein>
<proteinExistence type="inferred from homology"/>
<evidence type="ECO:0000256" key="7">
    <source>
        <dbReference type="ARBA" id="ARBA00022679"/>
    </source>
</evidence>
<dbReference type="PROSITE" id="PS51166">
    <property type="entry name" value="CBM20"/>
    <property type="match status" value="2"/>
</dbReference>
<keyword evidence="8" id="KW-0119">Carbohydrate metabolism</keyword>
<evidence type="ECO:0000256" key="4">
    <source>
        <dbReference type="ARBA" id="ARBA00012560"/>
    </source>
</evidence>
<evidence type="ECO:0000256" key="6">
    <source>
        <dbReference type="ARBA" id="ARBA00022676"/>
    </source>
</evidence>
<reference evidence="15" key="1">
    <citation type="journal article" date="2019" name="Gigascience">
        <title>De novo genome assembly of the endangered Acer yangbiense, a plant species with extremely small populations endemic to Yunnan Province, China.</title>
        <authorList>
            <person name="Yang J."/>
            <person name="Wariss H.M."/>
            <person name="Tao L."/>
            <person name="Zhang R."/>
            <person name="Yun Q."/>
            <person name="Hollingsworth P."/>
            <person name="Dao Z."/>
            <person name="Luo G."/>
            <person name="Guo H."/>
            <person name="Ma Y."/>
            <person name="Sun W."/>
        </authorList>
    </citation>
    <scope>NUCLEOTIDE SEQUENCE [LARGE SCALE GENOMIC DNA]</scope>
    <source>
        <strain evidence="15">cv. br00</strain>
    </source>
</reference>
<dbReference type="Pfam" id="PF00454">
    <property type="entry name" value="PI3_PI4_kinase"/>
    <property type="match status" value="1"/>
</dbReference>
<dbReference type="SUPFAM" id="SSF49452">
    <property type="entry name" value="Starch-binding domain-like"/>
    <property type="match status" value="2"/>
</dbReference>
<feature type="domain" description="CBM20" evidence="13">
    <location>
        <begin position="10"/>
        <end position="119"/>
    </location>
</feature>
<dbReference type="InterPro" id="IPR000403">
    <property type="entry name" value="PI3/4_kinase_cat_dom"/>
</dbReference>
<keyword evidence="5" id="KW-0963">Cytoplasm</keyword>
<dbReference type="GO" id="GO:2001070">
    <property type="term" value="F:starch binding"/>
    <property type="evidence" value="ECO:0007669"/>
    <property type="project" value="InterPro"/>
</dbReference>
<feature type="region of interest" description="Disordered" evidence="11">
    <location>
        <begin position="1468"/>
        <end position="1526"/>
    </location>
</feature>
<name>A0A5N5MBJ6_9ROSI</name>
<evidence type="ECO:0000256" key="2">
    <source>
        <dbReference type="ARBA" id="ARBA00004496"/>
    </source>
</evidence>
<feature type="domain" description="CBM20" evidence="13">
    <location>
        <begin position="153"/>
        <end position="283"/>
    </location>
</feature>
<dbReference type="Pfam" id="PF00686">
    <property type="entry name" value="CBM_20"/>
    <property type="match status" value="2"/>
</dbReference>
<comment type="caution">
    <text evidence="14">The sequence shown here is derived from an EMBL/GenBank/DDBJ whole genome shotgun (WGS) entry which is preliminary data.</text>
</comment>
<dbReference type="InterPro" id="IPR017853">
    <property type="entry name" value="GH"/>
</dbReference>
<feature type="compositionally biased region" description="Basic and acidic residues" evidence="11">
    <location>
        <begin position="1488"/>
        <end position="1510"/>
    </location>
</feature>
<dbReference type="EMBL" id="VDCV01000006">
    <property type="protein sequence ID" value="KAB5551643.1"/>
    <property type="molecule type" value="Genomic_DNA"/>
</dbReference>
<dbReference type="PROSITE" id="PS50290">
    <property type="entry name" value="PI3_4_KINASE_3"/>
    <property type="match status" value="1"/>
</dbReference>
<dbReference type="CDD" id="cd05815">
    <property type="entry name" value="CBM20_DPE2_repeat1"/>
    <property type="match status" value="1"/>
</dbReference>
<dbReference type="Proteomes" id="UP000326939">
    <property type="component" value="Chromosome 6"/>
</dbReference>
<dbReference type="EC" id="2.4.1.25" evidence="4"/>
<evidence type="ECO:0000313" key="15">
    <source>
        <dbReference type="Proteomes" id="UP000326939"/>
    </source>
</evidence>
<dbReference type="InterPro" id="IPR034840">
    <property type="entry name" value="CBM20_DPE2_1"/>
</dbReference>
<evidence type="ECO:0000259" key="13">
    <source>
        <dbReference type="PROSITE" id="PS51166"/>
    </source>
</evidence>
<dbReference type="GO" id="GO:0005737">
    <property type="term" value="C:cytoplasm"/>
    <property type="evidence" value="ECO:0007669"/>
    <property type="project" value="UniProtKB-SubCell"/>
</dbReference>
<evidence type="ECO:0000256" key="10">
    <source>
        <dbReference type="ARBA" id="ARBA00031501"/>
    </source>
</evidence>
<dbReference type="InterPro" id="IPR003385">
    <property type="entry name" value="Glyco_hydro_77"/>
</dbReference>
<dbReference type="InterPro" id="IPR013783">
    <property type="entry name" value="Ig-like_fold"/>
</dbReference>
<dbReference type="SUPFAM" id="SSF51445">
    <property type="entry name" value="(Trans)glycosidases"/>
    <property type="match status" value="1"/>
</dbReference>
<feature type="domain" description="PI3K/PI4K catalytic" evidence="12">
    <location>
        <begin position="1124"/>
        <end position="1418"/>
    </location>
</feature>
<evidence type="ECO:0000256" key="11">
    <source>
        <dbReference type="SAM" id="MobiDB-lite"/>
    </source>
</evidence>
<comment type="subcellular location">
    <subcellularLocation>
        <location evidence="2">Cytoplasm</location>
    </subcellularLocation>
</comment>
<dbReference type="PANTHER" id="PTHR32518">
    <property type="match status" value="1"/>
</dbReference>
<dbReference type="InterPro" id="IPR002044">
    <property type="entry name" value="CBM20"/>
</dbReference>
<dbReference type="Gene3D" id="3.20.20.80">
    <property type="entry name" value="Glycosidases"/>
    <property type="match status" value="2"/>
</dbReference>
<evidence type="ECO:0000313" key="14">
    <source>
        <dbReference type="EMBL" id="KAB5551643.1"/>
    </source>
</evidence>
<evidence type="ECO:0000256" key="5">
    <source>
        <dbReference type="ARBA" id="ARBA00022490"/>
    </source>
</evidence>
<keyword evidence="15" id="KW-1185">Reference proteome</keyword>
<gene>
    <name evidence="14" type="ORF">DKX38_008954</name>
</gene>
<comment type="catalytic activity">
    <reaction evidence="1">
        <text>Transfers a segment of a (1-&gt;4)-alpha-D-glucan to a new position in an acceptor, which may be glucose or a (1-&gt;4)-alpha-D-glucan.</text>
        <dbReference type="EC" id="2.4.1.25"/>
    </reaction>
</comment>
<evidence type="ECO:0000256" key="1">
    <source>
        <dbReference type="ARBA" id="ARBA00000439"/>
    </source>
</evidence>
<dbReference type="GO" id="GO:0004134">
    <property type="term" value="F:4-alpha-glucanotransferase activity"/>
    <property type="evidence" value="ECO:0007669"/>
    <property type="project" value="UniProtKB-EC"/>
</dbReference>
<dbReference type="GO" id="GO:0005975">
    <property type="term" value="P:carbohydrate metabolic process"/>
    <property type="evidence" value="ECO:0007669"/>
    <property type="project" value="InterPro"/>
</dbReference>
<accession>A0A5N5MBJ6</accession>
<dbReference type="Gene3D" id="2.60.40.10">
    <property type="entry name" value="Immunoglobulins"/>
    <property type="match status" value="2"/>
</dbReference>
<evidence type="ECO:0000259" key="12">
    <source>
        <dbReference type="PROSITE" id="PS50290"/>
    </source>
</evidence>
<dbReference type="PANTHER" id="PTHR32518:SF3">
    <property type="entry name" value="4-ALPHA-GLUCANOTRANSFERASE"/>
    <property type="match status" value="1"/>
</dbReference>
<evidence type="ECO:0000256" key="8">
    <source>
        <dbReference type="ARBA" id="ARBA00023277"/>
    </source>
</evidence>
<dbReference type="InterPro" id="IPR013784">
    <property type="entry name" value="Carb-bd-like_fold"/>
</dbReference>
<sequence>MANLGLFTGTKIVKLVNVSFRLPYYTHWGQKLLVCGSEPVLGSWDVKKGLLLSPVHQGEELIWCGSVAVPSEFSCEYSYYVVDDDKSVLRREMGKKRQLVLPEGINGGENVELHDLWQTGVDAIPFRSAFKDVIFRQSWGLNIDRSLGIQNKLDTEDAVLVHFKICCPNVEEETSVYVIGSTTKLGQWKVQDGLKLNYAGDSIWQADVAIQNGNFSLETGAHRDLSIDSSKVQPRYIFLSDGMMREMPWRGAGVAIPMFSVRSEADLGVGEFLDLKLLVDWAVESGFHLVQLLPINDTSVHGMWWDSYPYSSLSVFALHPLYLRVEALSENLLENIKVVSEAVHFIPFNMMQEKKYGKPESNWMERFFFFFLQFFNFMKEHISDVHTFLGWEGRSTHVKDVDYEAVLATKLSIAKKVFEQEKDLILNSSSFHKYFSENEEWLKPYAAFCFLRDFFETSDRSQWGCFSCFTEKKLEKLVSKDSLHYDIIRFHYYIQFHLHLQVTSNWSYLLCIIIYWQLSEAAEYARNKGVILKGDLPIGVDRNSVDTWVYPNLFRMNTSTGAPPDYFDKNGQNWGFPTYNWEEMSKDNYAWWRARLTQMAKYFTAYRIDHILGFFRIWELPEHAMTGLIGKFRPSIPLSKEELEKEGIWDFDRLSLPYIRKESVQEKFGASWTFIVSNFLNDYQKGCYEFKEDCNTEKKIASKLKMLAEKSMLLESEDKICRDLFDLLKNIVLIRDPEDANKFYPRFNLEDTSSFQDLDDHSKNVLRRLYYDYYFYRQENLWRQNALKTLPALLNSSDMLACGEDLGLIPACVHPVMQELGLIGLRIQRMPSESDLEFGIPSQYSYMTVCAPSCHDCSTLRAWWEEDEERRCRYFKNVAGSDAIPPSQCVPDMAHFVTRQHVEAPSMWAIFPLQDLLALKEEYTTRPATEETINDPTNPKHYWRYRVHVTLESLLKDKELITTIRGLVRGSGRAHPSVQETDEQGNRETIKYFGDLPGMNERSIELPLACTTAILTCMRFNKMAVVIDQNHGFKPFKRPQRCRLQSLTNFDVNILDIDQTNLSSLKKAFEVVKFHRSFSSPCFSLATRVEEEIDTTPRIEILGGHGAPRVRALVVEVAIALASGVDPIPVSSGLGGAYILRSRNGNNIALAKPIDEEPLAFNNPKGFGGLMLGQPGMKRSIRVGETGLRELAAYLLDHGGFASVPPTALVRISHVGFHVNGAENISAPPCKIASLQRFVEHEFDAGELGSSGFSVASVHQIAIFDVRVLNLDRHAGNILVKKNDQKEKYAAGAAELVPIDHGLCLPEWLDDPYFEWLHWPQALVPFSESELVYISNLDPFKDAELLRSELSSLRESSIRVLVLCTIFLKQAAAAGLCLAGIGKMMTRESCSGEENVSVLEDLCTKAKEAIVNASDDEENNIDSREEKDEFELFQFDKETVHTSADVMHLHQLLQSPPEIAKPPKIAKFSPVRSLPRSQDEELSPLFEETGHEVKTRNDGDESNRTFKENGGDSNGDDSKQGGLTRSKSYSVRNRACESEGISFGDLSEGEWKLFLECFEKLLLEVLEGSKCGSLKHRLGTSCQF</sequence>